<proteinExistence type="predicted"/>
<dbReference type="RefSeq" id="WP_169934895.1">
    <property type="nucleotide sequence ID" value="NZ_CP048833.1"/>
</dbReference>
<dbReference type="InterPro" id="IPR007040">
    <property type="entry name" value="Ribosome_modulation_factor"/>
</dbReference>
<dbReference type="KEGG" id="pmui:G4G71_04670"/>
<accession>A0A7Z3GN18</accession>
<evidence type="ECO:0000313" key="5">
    <source>
        <dbReference type="Proteomes" id="UP000502549"/>
    </source>
</evidence>
<sequence length="88" mass="9930">MSPHSPSWTLHQLEVAYRQGYLKALLGRAPRCPLHEILAASWEAGWRDGGDRLRQRQQEEQARPGAEPGPAPRLSVQIRHSVSGKERI</sequence>
<evidence type="ECO:0000256" key="3">
    <source>
        <dbReference type="SAM" id="MobiDB-lite"/>
    </source>
</evidence>
<dbReference type="Proteomes" id="UP000502549">
    <property type="component" value="Chromosome"/>
</dbReference>
<evidence type="ECO:0000313" key="4">
    <source>
        <dbReference type="EMBL" id="QJP06316.1"/>
    </source>
</evidence>
<gene>
    <name evidence="4" type="ORF">G4G71_04670</name>
</gene>
<dbReference type="Pfam" id="PF04957">
    <property type="entry name" value="RMF"/>
    <property type="match status" value="1"/>
</dbReference>
<dbReference type="AlphaFoldDB" id="A0A7Z3GN18"/>
<evidence type="ECO:0000256" key="2">
    <source>
        <dbReference type="ARBA" id="ARBA00022845"/>
    </source>
</evidence>
<dbReference type="EMBL" id="CP048833">
    <property type="protein sequence ID" value="QJP06316.1"/>
    <property type="molecule type" value="Genomic_DNA"/>
</dbReference>
<keyword evidence="5" id="KW-1185">Reference proteome</keyword>
<feature type="compositionally biased region" description="Basic and acidic residues" evidence="3">
    <location>
        <begin position="49"/>
        <end position="62"/>
    </location>
</feature>
<protein>
    <recommendedName>
        <fullName evidence="6">Ribosome modulation factor</fullName>
    </recommendedName>
</protein>
<dbReference type="InterPro" id="IPR023200">
    <property type="entry name" value="RMF_sf"/>
</dbReference>
<dbReference type="GO" id="GO:0006417">
    <property type="term" value="P:regulation of translation"/>
    <property type="evidence" value="ECO:0007669"/>
    <property type="project" value="UniProtKB-KW"/>
</dbReference>
<keyword evidence="1" id="KW-0963">Cytoplasm</keyword>
<organism evidence="4 5">
    <name type="scientific">Pseudomonas multiresinivorans</name>
    <dbReference type="NCBI Taxonomy" id="95301"/>
    <lineage>
        <taxon>Bacteria</taxon>
        <taxon>Pseudomonadati</taxon>
        <taxon>Pseudomonadota</taxon>
        <taxon>Gammaproteobacteria</taxon>
        <taxon>Pseudomonadales</taxon>
        <taxon>Pseudomonadaceae</taxon>
        <taxon>Pseudomonas</taxon>
    </lineage>
</organism>
<evidence type="ECO:0008006" key="6">
    <source>
        <dbReference type="Google" id="ProtNLM"/>
    </source>
</evidence>
<name>A0A7Z3GN18_9PSED</name>
<dbReference type="Gene3D" id="1.10.10.620">
    <property type="entry name" value="ribosome modulation factor like domain"/>
    <property type="match status" value="1"/>
</dbReference>
<feature type="region of interest" description="Disordered" evidence="3">
    <location>
        <begin position="49"/>
        <end position="88"/>
    </location>
</feature>
<evidence type="ECO:0000256" key="1">
    <source>
        <dbReference type="ARBA" id="ARBA00022490"/>
    </source>
</evidence>
<keyword evidence="2" id="KW-0810">Translation regulation</keyword>
<reference evidence="4 5" key="1">
    <citation type="submission" date="2020-02" db="EMBL/GenBank/DDBJ databases">
        <title>Complete genome sequence of Pseudomonas multiresinivorans ORNL1.</title>
        <authorList>
            <person name="Podar M."/>
        </authorList>
    </citation>
    <scope>NUCLEOTIDE SEQUENCE [LARGE SCALE GENOMIC DNA]</scope>
    <source>
        <strain evidence="5">populi</strain>
    </source>
</reference>